<keyword evidence="6 7" id="KW-0472">Membrane</keyword>
<dbReference type="InterPro" id="IPR006685">
    <property type="entry name" value="MscS_channel_2nd"/>
</dbReference>
<dbReference type="AlphaFoldDB" id="A0A1G2F3L2"/>
<dbReference type="Pfam" id="PF00924">
    <property type="entry name" value="MS_channel_2nd"/>
    <property type="match status" value="1"/>
</dbReference>
<dbReference type="Gene3D" id="1.10.287.1260">
    <property type="match status" value="1"/>
</dbReference>
<dbReference type="SUPFAM" id="SSF82861">
    <property type="entry name" value="Mechanosensitive channel protein MscS (YggB), transmembrane region"/>
    <property type="match status" value="1"/>
</dbReference>
<feature type="domain" description="Mechanosensitive ion channel MscS" evidence="8">
    <location>
        <begin position="115"/>
        <end position="179"/>
    </location>
</feature>
<feature type="domain" description="Mechanosensitive ion channel transmembrane helices 2/3" evidence="10">
    <location>
        <begin position="74"/>
        <end position="113"/>
    </location>
</feature>
<feature type="domain" description="Mechanosensitive ion channel MscS C-terminal" evidence="9">
    <location>
        <begin position="184"/>
        <end position="272"/>
    </location>
</feature>
<dbReference type="Gene3D" id="2.30.30.60">
    <property type="match status" value="1"/>
</dbReference>
<dbReference type="GO" id="GO:0008381">
    <property type="term" value="F:mechanosensitive monoatomic ion channel activity"/>
    <property type="evidence" value="ECO:0007669"/>
    <property type="project" value="InterPro"/>
</dbReference>
<evidence type="ECO:0000259" key="8">
    <source>
        <dbReference type="Pfam" id="PF00924"/>
    </source>
</evidence>
<organism evidence="11 12">
    <name type="scientific">Candidatus Niyogibacteria bacterium RIFCSPLOWO2_12_FULL_41_13</name>
    <dbReference type="NCBI Taxonomy" id="1801726"/>
    <lineage>
        <taxon>Bacteria</taxon>
        <taxon>Candidatus Niyogiibacteriota</taxon>
    </lineage>
</organism>
<evidence type="ECO:0000259" key="9">
    <source>
        <dbReference type="Pfam" id="PF21082"/>
    </source>
</evidence>
<sequence length="289" mass="32311">MLMFQNFIQDLSPWLLNHGAKIAAIIIASYLIRKFARIFVERIVRKIIVSDHFLTKEAEKKREDTLIGIISGSISIVVLLMAALMILQELGIAIGPLLAAAGIAGLAFGFGGQYLIRDVISGLFIILENQYRVGDVVCFDGTCGLVEDISLRMTSLRDLDGTVHHVPHGEIKKVSNLSKHYARVNLNIGISYSSNLEHVISVVNEVGRELAEDAEWKEHILKPPQFLRVDDFADSAIIIKILGETKPLKQWDVAGELRKRLKIAFDKEGIEIPFPQRVIHNAKNEEQKV</sequence>
<comment type="caution">
    <text evidence="11">The sequence shown here is derived from an EMBL/GenBank/DDBJ whole genome shotgun (WGS) entry which is preliminary data.</text>
</comment>
<dbReference type="InterPro" id="IPR010920">
    <property type="entry name" value="LSM_dom_sf"/>
</dbReference>
<dbReference type="FunFam" id="2.30.30.60:FF:000001">
    <property type="entry name" value="MscS Mechanosensitive ion channel"/>
    <property type="match status" value="1"/>
</dbReference>
<feature type="transmembrane region" description="Helical" evidence="7">
    <location>
        <begin position="66"/>
        <end position="87"/>
    </location>
</feature>
<gene>
    <name evidence="11" type="ORF">A3H02_01245</name>
</gene>
<dbReference type="InterPro" id="IPR023408">
    <property type="entry name" value="MscS_beta-dom_sf"/>
</dbReference>
<protein>
    <submittedName>
        <fullName evidence="11">Potassium transporter KefA</fullName>
    </submittedName>
</protein>
<dbReference type="STRING" id="1801726.A3H02_01245"/>
<keyword evidence="3" id="KW-1003">Cell membrane</keyword>
<evidence type="ECO:0000313" key="11">
    <source>
        <dbReference type="EMBL" id="OGZ32674.1"/>
    </source>
</evidence>
<evidence type="ECO:0000256" key="1">
    <source>
        <dbReference type="ARBA" id="ARBA00004651"/>
    </source>
</evidence>
<evidence type="ECO:0000256" key="7">
    <source>
        <dbReference type="SAM" id="Phobius"/>
    </source>
</evidence>
<dbReference type="SUPFAM" id="SSF82689">
    <property type="entry name" value="Mechanosensitive channel protein MscS (YggB), C-terminal domain"/>
    <property type="match status" value="1"/>
</dbReference>
<dbReference type="InterPro" id="IPR011066">
    <property type="entry name" value="MscS_channel_C_sf"/>
</dbReference>
<dbReference type="PANTHER" id="PTHR30460">
    <property type="entry name" value="MODERATE CONDUCTANCE MECHANOSENSITIVE CHANNEL YBIO"/>
    <property type="match status" value="1"/>
</dbReference>
<dbReference type="InterPro" id="IPR049142">
    <property type="entry name" value="MS_channel_1st"/>
</dbReference>
<dbReference type="SUPFAM" id="SSF50182">
    <property type="entry name" value="Sm-like ribonucleoproteins"/>
    <property type="match status" value="1"/>
</dbReference>
<dbReference type="GO" id="GO:0005886">
    <property type="term" value="C:plasma membrane"/>
    <property type="evidence" value="ECO:0007669"/>
    <property type="project" value="UniProtKB-SubCell"/>
</dbReference>
<dbReference type="InterPro" id="IPR045276">
    <property type="entry name" value="YbiO_bact"/>
</dbReference>
<dbReference type="InterPro" id="IPR011014">
    <property type="entry name" value="MscS_channel_TM-2"/>
</dbReference>
<dbReference type="InterPro" id="IPR049278">
    <property type="entry name" value="MS_channel_C"/>
</dbReference>
<evidence type="ECO:0000256" key="6">
    <source>
        <dbReference type="ARBA" id="ARBA00023136"/>
    </source>
</evidence>
<dbReference type="Proteomes" id="UP000176787">
    <property type="component" value="Unassembled WGS sequence"/>
</dbReference>
<keyword evidence="4 7" id="KW-0812">Transmembrane</keyword>
<dbReference type="PANTHER" id="PTHR30460:SF0">
    <property type="entry name" value="MODERATE CONDUCTANCE MECHANOSENSITIVE CHANNEL YBIO"/>
    <property type="match status" value="1"/>
</dbReference>
<evidence type="ECO:0000313" key="12">
    <source>
        <dbReference type="Proteomes" id="UP000176787"/>
    </source>
</evidence>
<evidence type="ECO:0000256" key="3">
    <source>
        <dbReference type="ARBA" id="ARBA00022475"/>
    </source>
</evidence>
<keyword evidence="5 7" id="KW-1133">Transmembrane helix</keyword>
<proteinExistence type="inferred from homology"/>
<dbReference type="Gene3D" id="3.30.70.100">
    <property type="match status" value="1"/>
</dbReference>
<comment type="subcellular location">
    <subcellularLocation>
        <location evidence="1">Cell membrane</location>
        <topology evidence="1">Multi-pass membrane protein</topology>
    </subcellularLocation>
</comment>
<comment type="similarity">
    <text evidence="2">Belongs to the MscS (TC 1.A.23) family.</text>
</comment>
<accession>A0A1G2F3L2</accession>
<name>A0A1G2F3L2_9BACT</name>
<dbReference type="Pfam" id="PF21082">
    <property type="entry name" value="MS_channel_3rd"/>
    <property type="match status" value="1"/>
</dbReference>
<evidence type="ECO:0000259" key="10">
    <source>
        <dbReference type="Pfam" id="PF21088"/>
    </source>
</evidence>
<dbReference type="Pfam" id="PF21088">
    <property type="entry name" value="MS_channel_1st"/>
    <property type="match status" value="1"/>
</dbReference>
<dbReference type="EMBL" id="MHMS01000004">
    <property type="protein sequence ID" value="OGZ32674.1"/>
    <property type="molecule type" value="Genomic_DNA"/>
</dbReference>
<evidence type="ECO:0000256" key="2">
    <source>
        <dbReference type="ARBA" id="ARBA00008017"/>
    </source>
</evidence>
<feature type="transmembrane region" description="Helical" evidence="7">
    <location>
        <begin position="12"/>
        <end position="32"/>
    </location>
</feature>
<evidence type="ECO:0000256" key="4">
    <source>
        <dbReference type="ARBA" id="ARBA00022692"/>
    </source>
</evidence>
<reference evidence="11 12" key="1">
    <citation type="journal article" date="2016" name="Nat. Commun.">
        <title>Thousands of microbial genomes shed light on interconnected biogeochemical processes in an aquifer system.</title>
        <authorList>
            <person name="Anantharaman K."/>
            <person name="Brown C.T."/>
            <person name="Hug L.A."/>
            <person name="Sharon I."/>
            <person name="Castelle C.J."/>
            <person name="Probst A.J."/>
            <person name="Thomas B.C."/>
            <person name="Singh A."/>
            <person name="Wilkins M.J."/>
            <person name="Karaoz U."/>
            <person name="Brodie E.L."/>
            <person name="Williams K.H."/>
            <person name="Hubbard S.S."/>
            <person name="Banfield J.F."/>
        </authorList>
    </citation>
    <scope>NUCLEOTIDE SEQUENCE [LARGE SCALE GENOMIC DNA]</scope>
</reference>
<feature type="transmembrane region" description="Helical" evidence="7">
    <location>
        <begin position="93"/>
        <end position="116"/>
    </location>
</feature>
<evidence type="ECO:0000256" key="5">
    <source>
        <dbReference type="ARBA" id="ARBA00022989"/>
    </source>
</evidence>